<sequence>MNSGIDPIRLPIRQVQGASRLLLPTILLLGLFASGSLTADTPIAVEELLKRSYLDDYHSNVVFGYRIVTETERYGARYSGNRLRCTNCHLSAGRKPDAIPLNVAGMYPKWRSKNGRRNGIGLRIRECFVYSLDGIMPPEDSPEVLAVAAYISYISHGEMIGETPKGRGVPTLPDTGYDPNPANGKAIYDTKCGACHGANGQGIPGIPPLWGMESYNKGAGMANTKKAAGFIWANMPLGQERSLSHQDALDVSAYINMQIRPGDPRRSKLLKLFESVSGLVD</sequence>
<evidence type="ECO:0000256" key="1">
    <source>
        <dbReference type="ARBA" id="ARBA00022617"/>
    </source>
</evidence>
<comment type="caution">
    <text evidence="6">The sequence shown here is derived from an EMBL/GenBank/DDBJ whole genome shotgun (WGS) entry which is preliminary data.</text>
</comment>
<feature type="domain" description="Cytochrome c" evidence="5">
    <location>
        <begin position="179"/>
        <end position="259"/>
    </location>
</feature>
<dbReference type="PROSITE" id="PS51007">
    <property type="entry name" value="CYTC"/>
    <property type="match status" value="1"/>
</dbReference>
<keyword evidence="2 4" id="KW-0479">Metal-binding</keyword>
<dbReference type="Proteomes" id="UP000770889">
    <property type="component" value="Unassembled WGS sequence"/>
</dbReference>
<protein>
    <submittedName>
        <fullName evidence="6">C-type cytochrome</fullName>
    </submittedName>
</protein>
<gene>
    <name evidence="6" type="ORF">KME65_18880</name>
</gene>
<reference evidence="6 7" key="1">
    <citation type="submission" date="2021-05" db="EMBL/GenBank/DDBJ databases">
        <title>Genetic and Functional Diversity in Clade A Lucinid endosymbionts from the Bahamas.</title>
        <authorList>
            <person name="Giani N.M."/>
            <person name="Engel A.S."/>
            <person name="Campbell B.J."/>
        </authorList>
    </citation>
    <scope>NUCLEOTIDE SEQUENCE [LARGE SCALE GENOMIC DNA]</scope>
    <source>
        <strain evidence="6">LUC16012Gg_MoonRockCtena</strain>
    </source>
</reference>
<evidence type="ECO:0000259" key="5">
    <source>
        <dbReference type="PROSITE" id="PS51007"/>
    </source>
</evidence>
<dbReference type="AlphaFoldDB" id="A0A944MFQ7"/>
<keyword evidence="1 4" id="KW-0349">Heme</keyword>
<dbReference type="GO" id="GO:0009055">
    <property type="term" value="F:electron transfer activity"/>
    <property type="evidence" value="ECO:0007669"/>
    <property type="project" value="InterPro"/>
</dbReference>
<dbReference type="InterPro" id="IPR009056">
    <property type="entry name" value="Cyt_c-like_dom"/>
</dbReference>
<organism evidence="6 7">
    <name type="scientific">Candidatus Thiodiazotropha taylori</name>
    <dbReference type="NCBI Taxonomy" id="2792791"/>
    <lineage>
        <taxon>Bacteria</taxon>
        <taxon>Pseudomonadati</taxon>
        <taxon>Pseudomonadota</taxon>
        <taxon>Gammaproteobacteria</taxon>
        <taxon>Chromatiales</taxon>
        <taxon>Sedimenticolaceae</taxon>
        <taxon>Candidatus Thiodiazotropha</taxon>
    </lineage>
</organism>
<evidence type="ECO:0000313" key="6">
    <source>
        <dbReference type="EMBL" id="MBT2991028.1"/>
    </source>
</evidence>
<evidence type="ECO:0000256" key="4">
    <source>
        <dbReference type="PROSITE-ProRule" id="PRU00433"/>
    </source>
</evidence>
<dbReference type="Gene3D" id="1.10.760.10">
    <property type="entry name" value="Cytochrome c-like domain"/>
    <property type="match status" value="2"/>
</dbReference>
<dbReference type="GO" id="GO:0046872">
    <property type="term" value="F:metal ion binding"/>
    <property type="evidence" value="ECO:0007669"/>
    <property type="project" value="UniProtKB-KW"/>
</dbReference>
<evidence type="ECO:0000313" key="7">
    <source>
        <dbReference type="Proteomes" id="UP000770889"/>
    </source>
</evidence>
<dbReference type="EMBL" id="JAHHGM010000025">
    <property type="protein sequence ID" value="MBT2991028.1"/>
    <property type="molecule type" value="Genomic_DNA"/>
</dbReference>
<dbReference type="Pfam" id="PF00034">
    <property type="entry name" value="Cytochrom_C"/>
    <property type="match status" value="1"/>
</dbReference>
<keyword evidence="3 4" id="KW-0408">Iron</keyword>
<dbReference type="PANTHER" id="PTHR35008:SF9">
    <property type="entry name" value="CYTOCHROME C DOMAIN-CONTAINING PROTEIN"/>
    <property type="match status" value="1"/>
</dbReference>
<dbReference type="PANTHER" id="PTHR35008">
    <property type="entry name" value="BLL4482 PROTEIN-RELATED"/>
    <property type="match status" value="1"/>
</dbReference>
<accession>A0A944MFQ7</accession>
<dbReference type="InterPro" id="IPR036909">
    <property type="entry name" value="Cyt_c-like_dom_sf"/>
</dbReference>
<name>A0A944MFQ7_9GAMM</name>
<dbReference type="InterPro" id="IPR051459">
    <property type="entry name" value="Cytochrome_c-type_DH"/>
</dbReference>
<dbReference type="GO" id="GO:0020037">
    <property type="term" value="F:heme binding"/>
    <property type="evidence" value="ECO:0007669"/>
    <property type="project" value="InterPro"/>
</dbReference>
<evidence type="ECO:0000256" key="3">
    <source>
        <dbReference type="ARBA" id="ARBA00023004"/>
    </source>
</evidence>
<dbReference type="SUPFAM" id="SSF46626">
    <property type="entry name" value="Cytochrome c"/>
    <property type="match status" value="2"/>
</dbReference>
<evidence type="ECO:0000256" key="2">
    <source>
        <dbReference type="ARBA" id="ARBA00022723"/>
    </source>
</evidence>
<proteinExistence type="predicted"/>